<dbReference type="RefSeq" id="WP_052882383.1">
    <property type="nucleotide sequence ID" value="NZ_CP010904.1"/>
</dbReference>
<name>A0A0G3EI50_9BACT</name>
<dbReference type="AlphaFoldDB" id="A0A0G3EI50"/>
<protein>
    <recommendedName>
        <fullName evidence="4">Phosphate-selective porin O and P</fullName>
    </recommendedName>
</protein>
<organism evidence="2 3">
    <name type="scientific">Kiritimatiella glycovorans</name>
    <dbReference type="NCBI Taxonomy" id="1307763"/>
    <lineage>
        <taxon>Bacteria</taxon>
        <taxon>Pseudomonadati</taxon>
        <taxon>Kiritimatiellota</taxon>
        <taxon>Kiritimatiellia</taxon>
        <taxon>Kiritimatiellales</taxon>
        <taxon>Kiritimatiellaceae</taxon>
        <taxon>Kiritimatiella</taxon>
    </lineage>
</organism>
<dbReference type="OrthoDB" id="5493663at2"/>
<dbReference type="Proteomes" id="UP000035268">
    <property type="component" value="Chromosome"/>
</dbReference>
<evidence type="ECO:0008006" key="4">
    <source>
        <dbReference type="Google" id="ProtNLM"/>
    </source>
</evidence>
<feature type="signal peptide" evidence="1">
    <location>
        <begin position="1"/>
        <end position="25"/>
    </location>
</feature>
<dbReference type="EMBL" id="CP010904">
    <property type="protein sequence ID" value="AKJ65117.1"/>
    <property type="molecule type" value="Genomic_DNA"/>
</dbReference>
<evidence type="ECO:0000313" key="2">
    <source>
        <dbReference type="EMBL" id="AKJ65117.1"/>
    </source>
</evidence>
<evidence type="ECO:0000256" key="1">
    <source>
        <dbReference type="SAM" id="SignalP"/>
    </source>
</evidence>
<reference evidence="2 3" key="2">
    <citation type="journal article" date="2016" name="ISME J.">
        <title>Characterization of the first cultured representative of Verrucomicrobia subdivision 5 indicates the proposal of a novel phylum.</title>
        <authorList>
            <person name="Spring S."/>
            <person name="Bunk B."/>
            <person name="Sproer C."/>
            <person name="Schumann P."/>
            <person name="Rohde M."/>
            <person name="Tindall B.J."/>
            <person name="Klenk H.P."/>
        </authorList>
    </citation>
    <scope>NUCLEOTIDE SEQUENCE [LARGE SCALE GENOMIC DNA]</scope>
    <source>
        <strain evidence="2 3">L21-Fru-AB</strain>
    </source>
</reference>
<reference evidence="3" key="1">
    <citation type="submission" date="2015-02" db="EMBL/GenBank/DDBJ databases">
        <title>Description and complete genome sequence of the first cultured representative of the subdivision 5 of the Verrucomicrobia phylum.</title>
        <authorList>
            <person name="Spring S."/>
            <person name="Bunk B."/>
            <person name="Sproer C."/>
            <person name="Klenk H.-P."/>
        </authorList>
    </citation>
    <scope>NUCLEOTIDE SEQUENCE [LARGE SCALE GENOMIC DNA]</scope>
    <source>
        <strain evidence="3">L21-Fru-AB</strain>
    </source>
</reference>
<keyword evidence="3" id="KW-1185">Reference proteome</keyword>
<proteinExistence type="predicted"/>
<sequence precursor="true">MRCPAALVFPLFAAALALQPLQGIADETEAEYGATTSLVERVAGEVELRPRILTFGTMQDTALTGPEAARIDLRSLRAETDLRLDAEWRSDRLDVLLKPRLDVFHEEWKTGDRAGANDRDADLYLHEWLVRLHLPSDLAIAYGRENMQWGPSYLLSPSNPFLAENGKNSPKTEVRAAEYAMLHWTPPGRFAAEAIAHTDPGRRSEPYEPFDPAYALKLDWTFYGRQLGLIASRREAEDPRAGFYTTWNLNDALLQYNEAGFTSGDAEWLSGLTCTFANGNSVSAEYFYNQSGESDGDYRNALPPAEDASNREVFFRRHYVLLQFTDPMINDNLDLTLRYILNADDTSGAGLLLADYALTDRATAFLHSTLFSGDQDTEFGYLLEHRIQFGVEYAF</sequence>
<evidence type="ECO:0000313" key="3">
    <source>
        <dbReference type="Proteomes" id="UP000035268"/>
    </source>
</evidence>
<keyword evidence="1" id="KW-0732">Signal</keyword>
<gene>
    <name evidence="2" type="ORF">L21SP4_01881</name>
</gene>
<dbReference type="KEGG" id="vbl:L21SP4_01881"/>
<accession>A0A0G3EI50</accession>
<feature type="chain" id="PRO_5005184011" description="Phosphate-selective porin O and P" evidence="1">
    <location>
        <begin position="26"/>
        <end position="395"/>
    </location>
</feature>
<dbReference type="STRING" id="1307763.L21SP4_01881"/>